<dbReference type="Pfam" id="PF00884">
    <property type="entry name" value="Sulfatase"/>
    <property type="match status" value="1"/>
</dbReference>
<sequence>MRLLIPLLILLNCSAFAKPVKPNLMFILADDCTFRDLEVYGGQAKTPHLNALAEEGLKFNRCYQAAAMCSPTRHNLYTGIYPIHSGAYPNHTFANPGTKSIVHHLKAQGYRVALVGKTHINPESVFPFEYLDGMEHGYSDNKNTPAKEVVIRNPQLKQFIEECTESDTPFCLFAASYDPHGPYTRGNPDAYDPQQLVLPPNIFDTPKYRSDYHKYLAECTFFDQQVGECLSYLDEYKVKDNTLVMVATEQGSSFPFGKWNNYEHSLSSGLIVRWPGNVKPGTETEALVEYGDVVPTFVEAAGGKLVAPVDGKSFLAVLKGKKQHKNYSYGSQTMTGVNGNKEPYGMRTVVSERYRYIRNLKPERPITFHATNPFVPELNPKRSELAALALNGDVDAQAYINRMTHRPAEELYDIKKDPYCLVNLIDQPELKSVKQDLIKQLDAWMLAQGDQGWATELEAPERVTRTSALWKEIRSQK</sequence>
<dbReference type="InterPro" id="IPR017850">
    <property type="entry name" value="Alkaline_phosphatase_core_sf"/>
</dbReference>
<accession>A0A6C2USA1</accession>
<protein>
    <submittedName>
        <fullName evidence="3">Choline-sulfatase</fullName>
    </submittedName>
</protein>
<dbReference type="SUPFAM" id="SSF53649">
    <property type="entry name" value="Alkaline phosphatase-like"/>
    <property type="match status" value="1"/>
</dbReference>
<organism evidence="3 4">
    <name type="scientific">Pontiella sulfatireligans</name>
    <dbReference type="NCBI Taxonomy" id="2750658"/>
    <lineage>
        <taxon>Bacteria</taxon>
        <taxon>Pseudomonadati</taxon>
        <taxon>Kiritimatiellota</taxon>
        <taxon>Kiritimatiellia</taxon>
        <taxon>Kiritimatiellales</taxon>
        <taxon>Pontiellaceae</taxon>
        <taxon>Pontiella</taxon>
    </lineage>
</organism>
<dbReference type="PANTHER" id="PTHR43751:SF1">
    <property type="entry name" value="SULFATASE ATSG-RELATED"/>
    <property type="match status" value="1"/>
</dbReference>
<dbReference type="AlphaFoldDB" id="A0A6C2USA1"/>
<feature type="signal peptide" evidence="1">
    <location>
        <begin position="1"/>
        <end position="17"/>
    </location>
</feature>
<keyword evidence="4" id="KW-1185">Reference proteome</keyword>
<dbReference type="CDD" id="cd16027">
    <property type="entry name" value="SGSH"/>
    <property type="match status" value="1"/>
</dbReference>
<evidence type="ECO:0000256" key="1">
    <source>
        <dbReference type="SAM" id="SignalP"/>
    </source>
</evidence>
<evidence type="ECO:0000259" key="2">
    <source>
        <dbReference type="Pfam" id="PF00884"/>
    </source>
</evidence>
<evidence type="ECO:0000313" key="3">
    <source>
        <dbReference type="EMBL" id="VGO22131.1"/>
    </source>
</evidence>
<dbReference type="Proteomes" id="UP000346198">
    <property type="component" value="Unassembled WGS sequence"/>
</dbReference>
<proteinExistence type="predicted"/>
<gene>
    <name evidence="3" type="primary">betC_60</name>
    <name evidence="3" type="ORF">SCARR_04212</name>
</gene>
<evidence type="ECO:0000313" key="4">
    <source>
        <dbReference type="Proteomes" id="UP000346198"/>
    </source>
</evidence>
<feature type="chain" id="PRO_5028834132" evidence="1">
    <location>
        <begin position="18"/>
        <end position="477"/>
    </location>
</feature>
<name>A0A6C2USA1_9BACT</name>
<feature type="domain" description="Sulfatase N-terminal" evidence="2">
    <location>
        <begin position="22"/>
        <end position="302"/>
    </location>
</feature>
<dbReference type="InterPro" id="IPR052701">
    <property type="entry name" value="GAG_Ulvan_Degrading_Sulfatases"/>
</dbReference>
<dbReference type="PANTHER" id="PTHR43751">
    <property type="entry name" value="SULFATASE"/>
    <property type="match status" value="1"/>
</dbReference>
<dbReference type="InterPro" id="IPR000917">
    <property type="entry name" value="Sulfatase_N"/>
</dbReference>
<dbReference type="EMBL" id="CAAHFH010000002">
    <property type="protein sequence ID" value="VGO22131.1"/>
    <property type="molecule type" value="Genomic_DNA"/>
</dbReference>
<reference evidence="3 4" key="1">
    <citation type="submission" date="2019-04" db="EMBL/GenBank/DDBJ databases">
        <authorList>
            <person name="Van Vliet M D."/>
        </authorList>
    </citation>
    <scope>NUCLEOTIDE SEQUENCE [LARGE SCALE GENOMIC DNA]</scope>
    <source>
        <strain evidence="3 4">F21</strain>
    </source>
</reference>
<keyword evidence="1" id="KW-0732">Signal</keyword>
<dbReference type="Gene3D" id="3.40.720.10">
    <property type="entry name" value="Alkaline Phosphatase, subunit A"/>
    <property type="match status" value="1"/>
</dbReference>